<keyword evidence="1" id="KW-0496">Mitochondrion</keyword>
<dbReference type="AlphaFoldDB" id="A0A6B9XRZ5"/>
<organism evidence="1">
    <name type="scientific">Picea sitchensis</name>
    <name type="common">Sitka spruce</name>
    <name type="synonym">Pinus sitchensis</name>
    <dbReference type="NCBI Taxonomy" id="3332"/>
    <lineage>
        <taxon>Eukaryota</taxon>
        <taxon>Viridiplantae</taxon>
        <taxon>Streptophyta</taxon>
        <taxon>Embryophyta</taxon>
        <taxon>Tracheophyta</taxon>
        <taxon>Spermatophyta</taxon>
        <taxon>Pinopsida</taxon>
        <taxon>Pinidae</taxon>
        <taxon>Conifers I</taxon>
        <taxon>Pinales</taxon>
        <taxon>Pinaceae</taxon>
        <taxon>Picea</taxon>
    </lineage>
</organism>
<evidence type="ECO:0000313" key="1">
    <source>
        <dbReference type="EMBL" id="QHR92712.1"/>
    </source>
</evidence>
<name>A0A6B9XRZ5_PICSI</name>
<geneLocation type="mitochondrion" evidence="1"/>
<protein>
    <submittedName>
        <fullName evidence="1">Uncharacterized protein</fullName>
    </submittedName>
</protein>
<accession>A0A6B9XRZ5</accession>
<gene>
    <name evidence="1" type="primary">orf06814</name>
    <name evidence="1" type="ORF">Q903MT_gene6760</name>
</gene>
<dbReference type="EMBL" id="MK697705">
    <property type="protein sequence ID" value="QHR92712.1"/>
    <property type="molecule type" value="Genomic_DNA"/>
</dbReference>
<reference evidence="1" key="1">
    <citation type="submission" date="2019-03" db="EMBL/GenBank/DDBJ databases">
        <title>Largest Complete Mitochondrial Genome of a Gymnosperm, Sitka Spruce (Picea sitchensis), Indicates Complex Physical Structure.</title>
        <authorList>
            <person name="Jackman S.D."/>
            <person name="Coombe L."/>
            <person name="Warren R."/>
            <person name="Kirk H."/>
            <person name="Trinh E."/>
            <person name="McLeod T."/>
            <person name="Pleasance S."/>
            <person name="Pandoh P."/>
            <person name="Zhao Y."/>
            <person name="Coope R."/>
            <person name="Bousquet J."/>
            <person name="Bohlmann J.C."/>
            <person name="Jones S.J.M."/>
            <person name="Birol I."/>
        </authorList>
    </citation>
    <scope>NUCLEOTIDE SEQUENCE</scope>
    <source>
        <strain evidence="1">Q903</strain>
    </source>
</reference>
<proteinExistence type="predicted"/>
<sequence>MGVDSRNPVKLASDPDQMALSLLRLGLLLPPLSYRPLLLVRVAN</sequence>